<name>A0A4Y2MAP1_ARAVE</name>
<protein>
    <submittedName>
        <fullName evidence="1">Uncharacterized protein</fullName>
    </submittedName>
</protein>
<gene>
    <name evidence="1" type="ORF">AVEN_60687_1</name>
</gene>
<accession>A0A4Y2MAP1</accession>
<evidence type="ECO:0000313" key="2">
    <source>
        <dbReference type="Proteomes" id="UP000499080"/>
    </source>
</evidence>
<evidence type="ECO:0000313" key="1">
    <source>
        <dbReference type="EMBL" id="GBN24178.1"/>
    </source>
</evidence>
<proteinExistence type="predicted"/>
<comment type="caution">
    <text evidence="1">The sequence shown here is derived from an EMBL/GenBank/DDBJ whole genome shotgun (WGS) entry which is preliminary data.</text>
</comment>
<dbReference type="Proteomes" id="UP000499080">
    <property type="component" value="Unassembled WGS sequence"/>
</dbReference>
<reference evidence="1 2" key="1">
    <citation type="journal article" date="2019" name="Sci. Rep.">
        <title>Orb-weaving spider Araneus ventricosus genome elucidates the spidroin gene catalogue.</title>
        <authorList>
            <person name="Kono N."/>
            <person name="Nakamura H."/>
            <person name="Ohtoshi R."/>
            <person name="Moran D.A.P."/>
            <person name="Shinohara A."/>
            <person name="Yoshida Y."/>
            <person name="Fujiwara M."/>
            <person name="Mori M."/>
            <person name="Tomita M."/>
            <person name="Arakawa K."/>
        </authorList>
    </citation>
    <scope>NUCLEOTIDE SEQUENCE [LARGE SCALE GENOMIC DNA]</scope>
</reference>
<keyword evidence="2" id="KW-1185">Reference proteome</keyword>
<sequence length="121" mass="13681">MWTYPAGSIRGTWNHEIVISRLWQRFQDDGNVSDVTAQVAPVQRRMRTGLSSVFTCNSCRLRLAWVRRACCIVDTATVVACDVFRRVQVWLQSILAGLSYGGAKVPVTTKRTPLNDAPLRW</sequence>
<dbReference type="OrthoDB" id="6734331at2759"/>
<organism evidence="1 2">
    <name type="scientific">Araneus ventricosus</name>
    <name type="common">Orbweaver spider</name>
    <name type="synonym">Epeira ventricosa</name>
    <dbReference type="NCBI Taxonomy" id="182803"/>
    <lineage>
        <taxon>Eukaryota</taxon>
        <taxon>Metazoa</taxon>
        <taxon>Ecdysozoa</taxon>
        <taxon>Arthropoda</taxon>
        <taxon>Chelicerata</taxon>
        <taxon>Arachnida</taxon>
        <taxon>Araneae</taxon>
        <taxon>Araneomorphae</taxon>
        <taxon>Entelegynae</taxon>
        <taxon>Araneoidea</taxon>
        <taxon>Araneidae</taxon>
        <taxon>Araneus</taxon>
    </lineage>
</organism>
<dbReference type="AlphaFoldDB" id="A0A4Y2MAP1"/>
<dbReference type="EMBL" id="BGPR01007086">
    <property type="protein sequence ID" value="GBN24178.1"/>
    <property type="molecule type" value="Genomic_DNA"/>
</dbReference>